<gene>
    <name evidence="2" type="ORF">BSTEL_1226</name>
</gene>
<dbReference type="PRINTS" id="PR00598">
    <property type="entry name" value="HTHMARR"/>
</dbReference>
<dbReference type="PROSITE" id="PS50995">
    <property type="entry name" value="HTH_MARR_2"/>
    <property type="match status" value="1"/>
</dbReference>
<dbReference type="Pfam" id="PF12802">
    <property type="entry name" value="MarR_2"/>
    <property type="match status" value="1"/>
</dbReference>
<dbReference type="AlphaFoldDB" id="A0A087DGA6"/>
<accession>A0A087DGA6</accession>
<dbReference type="Gene3D" id="1.10.10.10">
    <property type="entry name" value="Winged helix-like DNA-binding domain superfamily/Winged helix DNA-binding domain"/>
    <property type="match status" value="1"/>
</dbReference>
<comment type="caution">
    <text evidence="2">The sequence shown here is derived from an EMBL/GenBank/DDBJ whole genome shotgun (WGS) entry which is preliminary data.</text>
</comment>
<evidence type="ECO:0000313" key="2">
    <source>
        <dbReference type="EMBL" id="KFI94556.1"/>
    </source>
</evidence>
<dbReference type="InterPro" id="IPR000835">
    <property type="entry name" value="HTH_MarR-typ"/>
</dbReference>
<dbReference type="SMART" id="SM00347">
    <property type="entry name" value="HTH_MARR"/>
    <property type="match status" value="1"/>
</dbReference>
<dbReference type="Proteomes" id="UP000029004">
    <property type="component" value="Unassembled WGS sequence"/>
</dbReference>
<dbReference type="InterPro" id="IPR036388">
    <property type="entry name" value="WH-like_DNA-bd_sf"/>
</dbReference>
<dbReference type="GO" id="GO:0003700">
    <property type="term" value="F:DNA-binding transcription factor activity"/>
    <property type="evidence" value="ECO:0007669"/>
    <property type="project" value="InterPro"/>
</dbReference>
<proteinExistence type="predicted"/>
<protein>
    <submittedName>
        <fullName evidence="2">MarR family transcriptional regulator</fullName>
    </submittedName>
</protein>
<evidence type="ECO:0000313" key="3">
    <source>
        <dbReference type="Proteomes" id="UP000029004"/>
    </source>
</evidence>
<dbReference type="EMBL" id="JGZP01000021">
    <property type="protein sequence ID" value="KFI94556.1"/>
    <property type="molecule type" value="Genomic_DNA"/>
</dbReference>
<feature type="domain" description="HTH marR-type" evidence="1">
    <location>
        <begin position="20"/>
        <end position="154"/>
    </location>
</feature>
<name>A0A087DGA6_9BIFI</name>
<keyword evidence="3" id="KW-1185">Reference proteome</keyword>
<dbReference type="SUPFAM" id="SSF46785">
    <property type="entry name" value="Winged helix' DNA-binding domain"/>
    <property type="match status" value="1"/>
</dbReference>
<dbReference type="PANTHER" id="PTHR33164:SF99">
    <property type="entry name" value="MARR FAMILY REGULATORY PROTEIN"/>
    <property type="match status" value="1"/>
</dbReference>
<reference evidence="2 3" key="1">
    <citation type="submission" date="2014-03" db="EMBL/GenBank/DDBJ databases">
        <title>Genomics of Bifidobacteria.</title>
        <authorList>
            <person name="Ventura M."/>
            <person name="Milani C."/>
            <person name="Lugli G.A."/>
        </authorList>
    </citation>
    <scope>NUCLEOTIDE SEQUENCE [LARGE SCALE GENOMIC DNA]</scope>
    <source>
        <strain evidence="2 3">DSM 23968</strain>
    </source>
</reference>
<dbReference type="STRING" id="762211.BSTEL_1226"/>
<dbReference type="InterPro" id="IPR036390">
    <property type="entry name" value="WH_DNA-bd_sf"/>
</dbReference>
<dbReference type="InterPro" id="IPR039422">
    <property type="entry name" value="MarR/SlyA-like"/>
</dbReference>
<sequence length="158" mass="17304">MENKATAARQDAKTPRAVMPGDFLATMHYIVDAYTRTANATLKPLGITIAMAGALSAIDELPGGRASMKQLERLRHTSQSVTLGLVNRLEKRGLVLTYGDPNDARVKIAAITDEGRRILREARLVTVPCVKRMLSGLASGEHLELEHLLDKVWDGMNQ</sequence>
<dbReference type="GO" id="GO:0006950">
    <property type="term" value="P:response to stress"/>
    <property type="evidence" value="ECO:0007669"/>
    <property type="project" value="TreeGrafter"/>
</dbReference>
<evidence type="ECO:0000259" key="1">
    <source>
        <dbReference type="PROSITE" id="PS50995"/>
    </source>
</evidence>
<organism evidence="2 3">
    <name type="scientific">Bifidobacterium stellenboschense</name>
    <dbReference type="NCBI Taxonomy" id="762211"/>
    <lineage>
        <taxon>Bacteria</taxon>
        <taxon>Bacillati</taxon>
        <taxon>Actinomycetota</taxon>
        <taxon>Actinomycetes</taxon>
        <taxon>Bifidobacteriales</taxon>
        <taxon>Bifidobacteriaceae</taxon>
        <taxon>Bifidobacterium</taxon>
    </lineage>
</organism>
<dbReference type="PANTHER" id="PTHR33164">
    <property type="entry name" value="TRANSCRIPTIONAL REGULATOR, MARR FAMILY"/>
    <property type="match status" value="1"/>
</dbReference>